<dbReference type="Proteomes" id="UP000278036">
    <property type="component" value="Unassembled WGS sequence"/>
</dbReference>
<dbReference type="OrthoDB" id="9810066at2"/>
<dbReference type="Gene3D" id="3.30.1310.20">
    <property type="entry name" value="PRTase-like"/>
    <property type="match status" value="1"/>
</dbReference>
<keyword evidence="2" id="KW-0808">Transferase</keyword>
<dbReference type="InterPro" id="IPR000836">
    <property type="entry name" value="PRTase_dom"/>
</dbReference>
<evidence type="ECO:0000259" key="1">
    <source>
        <dbReference type="Pfam" id="PF00156"/>
    </source>
</evidence>
<dbReference type="InParanoid" id="A0A3A9JGI2"/>
<dbReference type="Gene3D" id="3.40.50.2020">
    <property type="match status" value="1"/>
</dbReference>
<comment type="caution">
    <text evidence="2">The sequence shown here is derived from an EMBL/GenBank/DDBJ whole genome shotgun (WGS) entry which is preliminary data.</text>
</comment>
<dbReference type="EMBL" id="RFLX01000017">
    <property type="protein sequence ID" value="RMI19675.1"/>
    <property type="molecule type" value="Genomic_DNA"/>
</dbReference>
<dbReference type="InterPro" id="IPR029057">
    <property type="entry name" value="PRTase-like"/>
</dbReference>
<protein>
    <submittedName>
        <fullName evidence="2">Phosphoribosyltransferase</fullName>
    </submittedName>
</protein>
<gene>
    <name evidence="2" type="ORF">D6Z83_04235</name>
    <name evidence="3" type="ORF">EBE87_19390</name>
</gene>
<dbReference type="CDD" id="cd06223">
    <property type="entry name" value="PRTases_typeI"/>
    <property type="match status" value="1"/>
</dbReference>
<evidence type="ECO:0000313" key="2">
    <source>
        <dbReference type="EMBL" id="RKK05460.1"/>
    </source>
</evidence>
<evidence type="ECO:0000313" key="5">
    <source>
        <dbReference type="Proteomes" id="UP000278036"/>
    </source>
</evidence>
<accession>A0A3A9JGI2</accession>
<keyword evidence="2" id="KW-0328">Glycosyltransferase</keyword>
<reference evidence="2 5" key="1">
    <citation type="submission" date="2018-09" db="EMBL/GenBank/DDBJ databases">
        <title>Roseomonas sp. nov., isolated from feces of Tibetan antelopes in the Qinghai-Tibet plateau, China.</title>
        <authorList>
            <person name="Tian Z."/>
        </authorList>
    </citation>
    <scope>NUCLEOTIDE SEQUENCE [LARGE SCALE GENOMIC DNA]</scope>
    <source>
        <strain evidence="3 4">Z23</strain>
        <strain evidence="2 5">Z24</strain>
    </source>
</reference>
<evidence type="ECO:0000313" key="3">
    <source>
        <dbReference type="EMBL" id="RMI19675.1"/>
    </source>
</evidence>
<dbReference type="GO" id="GO:0016757">
    <property type="term" value="F:glycosyltransferase activity"/>
    <property type="evidence" value="ECO:0007669"/>
    <property type="project" value="UniProtKB-KW"/>
</dbReference>
<dbReference type="EMBL" id="RAQU01000016">
    <property type="protein sequence ID" value="RKK05460.1"/>
    <property type="molecule type" value="Genomic_DNA"/>
</dbReference>
<proteinExistence type="predicted"/>
<dbReference type="Pfam" id="PF00156">
    <property type="entry name" value="Pribosyltran"/>
    <property type="match status" value="1"/>
</dbReference>
<evidence type="ECO:0000313" key="4">
    <source>
        <dbReference type="Proteomes" id="UP000274097"/>
    </source>
</evidence>
<keyword evidence="4" id="KW-1185">Reference proteome</keyword>
<sequence>MFRNRTEAGRALARRLGHLREAAPVVLALPRGGVPVGFEVATALPAPLDLLLVRKVGAPGFPELAAGAVAEQHPTMLINEDVVRDLGISRSYLEQEAARQRAEIERRRGLYRHGRAPLPLEGRTVILVDDGVATGATVRVALQALAQSGAARRIVLAVPVAPPSVAEALRGFCDEAVFLATPEPFGAVGSFFADFTQVEDAEVIALLQRGEGGPPSSGAAAFRPGR</sequence>
<dbReference type="Proteomes" id="UP000274097">
    <property type="component" value="Unassembled WGS sequence"/>
</dbReference>
<dbReference type="SUPFAM" id="SSF53271">
    <property type="entry name" value="PRTase-like"/>
    <property type="match status" value="1"/>
</dbReference>
<feature type="domain" description="Phosphoribosyltransferase" evidence="1">
    <location>
        <begin position="8"/>
        <end position="169"/>
    </location>
</feature>
<organism evidence="2 5">
    <name type="scientific">Teichococcus wenyumeiae</name>
    <dbReference type="NCBI Taxonomy" id="2478470"/>
    <lineage>
        <taxon>Bacteria</taxon>
        <taxon>Pseudomonadati</taxon>
        <taxon>Pseudomonadota</taxon>
        <taxon>Alphaproteobacteria</taxon>
        <taxon>Acetobacterales</taxon>
        <taxon>Roseomonadaceae</taxon>
        <taxon>Roseomonas</taxon>
    </lineage>
</organism>
<dbReference type="AlphaFoldDB" id="A0A3A9JGI2"/>
<name>A0A3A9JGI2_9PROT</name>